<proteinExistence type="predicted"/>
<reference evidence="2" key="1">
    <citation type="submission" date="2024-03" db="EMBL/GenBank/DDBJ databases">
        <title>Chitinophaga horti sp. nov., isolated from garden soil.</title>
        <authorList>
            <person name="Lee D.S."/>
            <person name="Han D.M."/>
            <person name="Baek J.H."/>
            <person name="Choi D.G."/>
            <person name="Jeon J.H."/>
            <person name="Jeon C.O."/>
        </authorList>
    </citation>
    <scope>NUCLEOTIDE SEQUENCE [LARGE SCALE GENOMIC DNA]</scope>
    <source>
        <strain evidence="2">GPA1</strain>
    </source>
</reference>
<evidence type="ECO:0000313" key="2">
    <source>
        <dbReference type="Proteomes" id="UP001485459"/>
    </source>
</evidence>
<keyword evidence="2" id="KW-1185">Reference proteome</keyword>
<dbReference type="EMBL" id="CP149822">
    <property type="protein sequence ID" value="WZN39340.1"/>
    <property type="molecule type" value="Genomic_DNA"/>
</dbReference>
<name>A0ABZ2YHX5_9BACT</name>
<organism evidence="1 2">
    <name type="scientific">Chitinophaga pollutisoli</name>
    <dbReference type="NCBI Taxonomy" id="3133966"/>
    <lineage>
        <taxon>Bacteria</taxon>
        <taxon>Pseudomonadati</taxon>
        <taxon>Bacteroidota</taxon>
        <taxon>Chitinophagia</taxon>
        <taxon>Chitinophagales</taxon>
        <taxon>Chitinophagaceae</taxon>
        <taxon>Chitinophaga</taxon>
    </lineage>
</organism>
<dbReference type="Proteomes" id="UP001485459">
    <property type="component" value="Chromosome"/>
</dbReference>
<evidence type="ECO:0000313" key="1">
    <source>
        <dbReference type="EMBL" id="WZN39340.1"/>
    </source>
</evidence>
<protein>
    <submittedName>
        <fullName evidence="1">Uncharacterized protein</fullName>
    </submittedName>
</protein>
<gene>
    <name evidence="1" type="ORF">WJU16_15145</name>
</gene>
<accession>A0ABZ2YHX5</accession>
<dbReference type="RefSeq" id="WP_341834330.1">
    <property type="nucleotide sequence ID" value="NZ_CP149822.1"/>
</dbReference>
<sequence>MNILKLNGRFLKEIQQKFNRWAKTFLLPVPELLMKTSRFPTSPNSMHRGNSHIYNRNGRMWRLTFPAAKLSSTRHSFPDAAGKWICLNRAFLRDVSFDCRNSAVENLLKANAVKINSIAGKKLTQ</sequence>